<dbReference type="EMBL" id="JADEVV010000047">
    <property type="protein sequence ID" value="MBE9255043.1"/>
    <property type="molecule type" value="Genomic_DNA"/>
</dbReference>
<evidence type="ECO:0000313" key="3">
    <source>
        <dbReference type="EMBL" id="MBE9255043.1"/>
    </source>
</evidence>
<gene>
    <name evidence="3" type="ORF">IQ217_14580</name>
</gene>
<dbReference type="Gene3D" id="2.120.10.30">
    <property type="entry name" value="TolB, C-terminal domain"/>
    <property type="match status" value="1"/>
</dbReference>
<evidence type="ECO:0000256" key="2">
    <source>
        <dbReference type="SAM" id="Phobius"/>
    </source>
</evidence>
<accession>A0ABR9VUJ9</accession>
<dbReference type="InterPro" id="IPR011042">
    <property type="entry name" value="6-blade_b-propeller_TolB-like"/>
</dbReference>
<sequence length="183" mass="20484">MDTPPPRLYCQTLANLLKRSLTWAGLLFLLAGCGYPRYLSLSFDRSGRGVNSASEEIFPQVTYPFLVFASDRNGSQGIYLYNLQTNRLETLPRLNALDQVASHPSITEDGRYIVFALSRQGKTDIVLYDHQTEQKRNLTADLAADTRNPVINANGDRIAFEVAQDGQWDIMVMDIQGKIIATP</sequence>
<dbReference type="PROSITE" id="PS51257">
    <property type="entry name" value="PROKAR_LIPOPROTEIN"/>
    <property type="match status" value="1"/>
</dbReference>
<name>A0ABR9VUJ9_9SYNC</name>
<dbReference type="PANTHER" id="PTHR36842:SF1">
    <property type="entry name" value="PROTEIN TOLB"/>
    <property type="match status" value="1"/>
</dbReference>
<dbReference type="Proteomes" id="UP000658720">
    <property type="component" value="Unassembled WGS sequence"/>
</dbReference>
<comment type="caution">
    <text evidence="3">The sequence shown here is derived from an EMBL/GenBank/DDBJ whole genome shotgun (WGS) entry which is preliminary data.</text>
</comment>
<feature type="transmembrane region" description="Helical" evidence="2">
    <location>
        <begin position="20"/>
        <end position="38"/>
    </location>
</feature>
<dbReference type="SUPFAM" id="SSF82171">
    <property type="entry name" value="DPP6 N-terminal domain-like"/>
    <property type="match status" value="1"/>
</dbReference>
<keyword evidence="2" id="KW-1133">Transmembrane helix</keyword>
<dbReference type="RefSeq" id="WP_194020501.1">
    <property type="nucleotide sequence ID" value="NZ_JADEVV010000047.1"/>
</dbReference>
<evidence type="ECO:0000313" key="4">
    <source>
        <dbReference type="Proteomes" id="UP000658720"/>
    </source>
</evidence>
<keyword evidence="4" id="KW-1185">Reference proteome</keyword>
<proteinExistence type="inferred from homology"/>
<keyword evidence="2" id="KW-0472">Membrane</keyword>
<evidence type="ECO:0000256" key="1">
    <source>
        <dbReference type="ARBA" id="ARBA00009820"/>
    </source>
</evidence>
<dbReference type="PANTHER" id="PTHR36842">
    <property type="entry name" value="PROTEIN TOLB HOMOLOG"/>
    <property type="match status" value="1"/>
</dbReference>
<comment type="similarity">
    <text evidence="1">Belongs to the TolB family.</text>
</comment>
<protein>
    <submittedName>
        <fullName evidence="3">TolB family protein</fullName>
    </submittedName>
</protein>
<dbReference type="Pfam" id="PF07676">
    <property type="entry name" value="PD40"/>
    <property type="match status" value="1"/>
</dbReference>
<reference evidence="3 4" key="1">
    <citation type="submission" date="2020-10" db="EMBL/GenBank/DDBJ databases">
        <authorList>
            <person name="Castelo-Branco R."/>
            <person name="Eusebio N."/>
            <person name="Adriana R."/>
            <person name="Vieira A."/>
            <person name="Brugerolle De Fraissinette N."/>
            <person name="Rezende De Castro R."/>
            <person name="Schneider M.P."/>
            <person name="Vasconcelos V."/>
            <person name="Leao P.N."/>
        </authorList>
    </citation>
    <scope>NUCLEOTIDE SEQUENCE [LARGE SCALE GENOMIC DNA]</scope>
    <source>
        <strain evidence="3 4">LEGE 00031</strain>
    </source>
</reference>
<organism evidence="3 4">
    <name type="scientific">Synechocystis salina LEGE 00031</name>
    <dbReference type="NCBI Taxonomy" id="1828736"/>
    <lineage>
        <taxon>Bacteria</taxon>
        <taxon>Bacillati</taxon>
        <taxon>Cyanobacteriota</taxon>
        <taxon>Cyanophyceae</taxon>
        <taxon>Synechococcales</taxon>
        <taxon>Merismopediaceae</taxon>
        <taxon>Synechocystis</taxon>
    </lineage>
</organism>
<keyword evidence="2" id="KW-0812">Transmembrane</keyword>
<dbReference type="InterPro" id="IPR011659">
    <property type="entry name" value="WD40"/>
</dbReference>